<feature type="domain" description="Reverse transcriptase" evidence="3">
    <location>
        <begin position="909"/>
        <end position="1088"/>
    </location>
</feature>
<evidence type="ECO:0000313" key="7">
    <source>
        <dbReference type="RefSeq" id="XP_071905579.1"/>
    </source>
</evidence>
<dbReference type="Gene3D" id="3.30.70.270">
    <property type="match status" value="2"/>
</dbReference>
<dbReference type="CDD" id="cd09279">
    <property type="entry name" value="RNase_HI_like"/>
    <property type="match status" value="1"/>
</dbReference>
<dbReference type="InterPro" id="IPR041588">
    <property type="entry name" value="Integrase_H2C2"/>
</dbReference>
<dbReference type="RefSeq" id="XP_071905579.1">
    <property type="nucleotide sequence ID" value="XM_072049478.1"/>
</dbReference>
<evidence type="ECO:0000313" key="6">
    <source>
        <dbReference type="Proteomes" id="UP001652660"/>
    </source>
</evidence>
<dbReference type="PANTHER" id="PTHR48475">
    <property type="entry name" value="RIBONUCLEASE H"/>
    <property type="match status" value="1"/>
</dbReference>
<dbReference type="SUPFAM" id="SSF53098">
    <property type="entry name" value="Ribonuclease H-like"/>
    <property type="match status" value="2"/>
</dbReference>
<dbReference type="InterPro" id="IPR012337">
    <property type="entry name" value="RNaseH-like_sf"/>
</dbReference>
<keyword evidence="6" id="KW-1185">Reference proteome</keyword>
<evidence type="ECO:0000256" key="2">
    <source>
        <dbReference type="SAM" id="MobiDB-lite"/>
    </source>
</evidence>
<dbReference type="PANTHER" id="PTHR48475:SF1">
    <property type="entry name" value="RNASE H TYPE-1 DOMAIN-CONTAINING PROTEIN"/>
    <property type="match status" value="1"/>
</dbReference>
<dbReference type="InterPro" id="IPR021109">
    <property type="entry name" value="Peptidase_aspartic_dom_sf"/>
</dbReference>
<evidence type="ECO:0000259" key="4">
    <source>
        <dbReference type="PROSITE" id="PS50879"/>
    </source>
</evidence>
<dbReference type="Pfam" id="PF00665">
    <property type="entry name" value="rve"/>
    <property type="match status" value="1"/>
</dbReference>
<keyword evidence="1" id="KW-0233">DNA recombination</keyword>
<dbReference type="Pfam" id="PF17921">
    <property type="entry name" value="Integrase_H2C2"/>
    <property type="match status" value="1"/>
</dbReference>
<dbReference type="CDD" id="cd09274">
    <property type="entry name" value="RNase_HI_RT_Ty3"/>
    <property type="match status" value="1"/>
</dbReference>
<feature type="domain" description="RNase H type-1" evidence="4">
    <location>
        <begin position="1322"/>
        <end position="1451"/>
    </location>
</feature>
<dbReference type="CDD" id="cd01647">
    <property type="entry name" value="RT_LTR"/>
    <property type="match status" value="1"/>
</dbReference>
<dbReference type="InterPro" id="IPR001584">
    <property type="entry name" value="Integrase_cat-core"/>
</dbReference>
<organism evidence="6 7">
    <name type="scientific">Coffea arabica</name>
    <name type="common">Arabian coffee</name>
    <dbReference type="NCBI Taxonomy" id="13443"/>
    <lineage>
        <taxon>Eukaryota</taxon>
        <taxon>Viridiplantae</taxon>
        <taxon>Streptophyta</taxon>
        <taxon>Embryophyta</taxon>
        <taxon>Tracheophyta</taxon>
        <taxon>Spermatophyta</taxon>
        <taxon>Magnoliopsida</taxon>
        <taxon>eudicotyledons</taxon>
        <taxon>Gunneridae</taxon>
        <taxon>Pentapetalae</taxon>
        <taxon>asterids</taxon>
        <taxon>lamiids</taxon>
        <taxon>Gentianales</taxon>
        <taxon>Rubiaceae</taxon>
        <taxon>Ixoroideae</taxon>
        <taxon>Gardenieae complex</taxon>
        <taxon>Bertiereae - Coffeeae clade</taxon>
        <taxon>Coffeeae</taxon>
        <taxon>Coffea</taxon>
    </lineage>
</organism>
<dbReference type="InterPro" id="IPR041577">
    <property type="entry name" value="RT_RNaseH_2"/>
</dbReference>
<gene>
    <name evidence="7" type="primary">LOC140006823</name>
</gene>
<dbReference type="Gene3D" id="1.10.340.70">
    <property type="match status" value="1"/>
</dbReference>
<feature type="region of interest" description="Disordered" evidence="2">
    <location>
        <begin position="40"/>
        <end position="80"/>
    </location>
</feature>
<dbReference type="Pfam" id="PF17919">
    <property type="entry name" value="RT_RNaseH_2"/>
    <property type="match status" value="1"/>
</dbReference>
<dbReference type="PROSITE" id="PS50994">
    <property type="entry name" value="INTEGRASE"/>
    <property type="match status" value="1"/>
</dbReference>
<sequence>MCIRGMHWSLSYILQGIRPNTFEELATRAHDMELSITANATDGLPIQAPRVQSSRQNNERQENKKGGKPHSRLSNKESMAINTAPMKIATKVSRKVIEKLDPSQNRSVRRLTLKEMQEKEYSFLESDLQGMFDDLFKEKLLELSEMKRPEEAGQVNDPNYCCYHRMIGHPLTKCFVFKDKIMKLARQEKILLEEDKASANQTTIMFGSVCCPIEVLPISSSALSVPTEFEKWSIKNVVEDDNEGWTLVTRKRTCKPKTKKHIFPKSMRSTKAKVIVKQQNATKKQKGVATTPISSDFQLLQEVRQPVTLKEFIPKGYLSDDTDNFTSYNVVKAENPQVTQIGTEFEKKLKVDDKPPVDCATTIIFYDDDLTVEFKTHNRPLFVSAYVREQKMNRILIDGGSVVNIMSVRAMKELGISSDELSQSRLMIQGFNQEGQRAIGLIRLELLIGELSSSALFHIIEAKTSYNMLLRRPWIHENEIIPSTLHQCFKYCRDGIVKKVTADDKPFTEAETHFADAKFYLHKEAKRKESIREENQDSKVPILRYTPISKREEGQSSFIRNDILNVPLTKIEPVKIEKVSLQGFVRPKEEPVVEHYSLPNNRTQEGFDPNAYRLLAKASYNPNEKNTLGKLPPEVTGEKTHGLTPTQKMLKERGYNVESSSMGHGYQPTSPVRIMIKRASCNYVNEEMEVTSRKRSVFDRLGNKSKRTSVFDRLGPQPKNLKSPVYERLGSKKQEYQVAREEGLTPIKKNEPRKRVSNFFMHYGDLFNVRIETIFEEQGQESTASCHHITISDPEEEEEDADDASPELEQGVKNTVDELKEINLGTSDDPRPIYISSCMTSKEEKKYVDLLLEFRDVFAWNYSEMPSLDPRVVHNLSVKRGTKPVKQTQRRFRPKLIPLIENEINRLIETGFIREVKYPTWISSIVPVRKKNGQIRVCVDFRDLNETCPKDDFPLPITELTVDATTGHEALSFLDGSSDYNQIRMAPEDEELTAFRTPKGIYYYKVMPFGLKNAGATYQRAMQRIFDDMLHRNVECYVDDLVVKSKKQEDHIQNLRRVFQRLRRYQLKMNPLKCAFGVTSGKFLGFIVHQREIEVDRFKIDVIVNMPEPRNIHELKSLQGKLAYIRRFISNLAGRCQPFSRLMKKGVPFEWDESCRNAFTSIKAYLMNPPVLAAPIPGKPLILYIFAQERSVGALLAQENDESKENALYYLRRMMTSIELNYSPIEKLCLALIFVIQKLKHYFQAHTIRLISKSNPIKYIMAKPVLSDRLARWYLQFQQFKIIYVPAKAVKGQILADFLADHPLPAEWKLTDELSDEEVFMVESSWSIYFDAAAHHDGAGAGVVFYTPETDILPYSFTLTRRCSNYVAEYQALILGLETAVDMKQLHLRVYGDSKLVVNQLLGVYDVKKPELIPYYKYARQLMGYLDDVTIEHIHRNFNQQADSLARVASMITLPSHRNQISICQNWVIPPMFDEDDDGEEENTYHIFVHEIEKEDWRHLIVDYLNHGKLPEDSKKRVDIRRRAPRFIYYKGTLYRRSFDGVFLRCLGEDEAMQAMEEAHSGICGAHQSGPKLHFRIKRMGYYWPTMVKDCIDFARRCQACQFHGNFIRQPPEPLHPTVASWPFDAWGLDIVGPLPKFFGGHIFILAATDYFSKWVEAVPLKEVKKENVVDFICSHIIYRYGVPRYIITDNGKLFCNVALNKLCEKLHFKQYNSSMYYAAANGLAEAFNKILCNLLKKIVDKSKRDWHLRIGEALWAYRITFRTPTQATPYALVYGIEAVLPLECQIPSLRIAIQEGLSGEDNVRLRLEELEALDEKRLEAQQRIECYQARLSKTFNKHVRPRSFQIGELVLAVRRSIILTHGGQRKFTPKWDGPYVVREVYTNGSYKLVAEDGLMVGPINGKYLKRYYA</sequence>
<name>A0ABM4UE78_COFAR</name>
<dbReference type="CDD" id="cd00303">
    <property type="entry name" value="retropepsin_like"/>
    <property type="match status" value="1"/>
</dbReference>
<dbReference type="Gene3D" id="3.10.10.10">
    <property type="entry name" value="HIV Type 1 Reverse Transcriptase, subunit A, domain 1"/>
    <property type="match status" value="1"/>
</dbReference>
<dbReference type="InterPro" id="IPR043502">
    <property type="entry name" value="DNA/RNA_pol_sf"/>
</dbReference>
<dbReference type="GeneID" id="140006823"/>
<accession>A0ABM4UE78</accession>
<dbReference type="InterPro" id="IPR036397">
    <property type="entry name" value="RNaseH_sf"/>
</dbReference>
<proteinExistence type="predicted"/>
<dbReference type="PROSITE" id="PS50878">
    <property type="entry name" value="RT_POL"/>
    <property type="match status" value="1"/>
</dbReference>
<protein>
    <submittedName>
        <fullName evidence="7">Uncharacterized protein</fullName>
    </submittedName>
</protein>
<evidence type="ECO:0000259" key="5">
    <source>
        <dbReference type="PROSITE" id="PS50994"/>
    </source>
</evidence>
<dbReference type="InterPro" id="IPR043128">
    <property type="entry name" value="Rev_trsase/Diguanyl_cyclase"/>
</dbReference>
<dbReference type="Pfam" id="PF13456">
    <property type="entry name" value="RVT_3"/>
    <property type="match status" value="1"/>
</dbReference>
<evidence type="ECO:0000256" key="1">
    <source>
        <dbReference type="ARBA" id="ARBA00023172"/>
    </source>
</evidence>
<dbReference type="Proteomes" id="UP001652660">
    <property type="component" value="Chromosome 5e"/>
</dbReference>
<evidence type="ECO:0000259" key="3">
    <source>
        <dbReference type="PROSITE" id="PS50878"/>
    </source>
</evidence>
<dbReference type="InterPro" id="IPR000477">
    <property type="entry name" value="RT_dom"/>
</dbReference>
<dbReference type="Gene3D" id="2.40.70.10">
    <property type="entry name" value="Acid Proteases"/>
    <property type="match status" value="1"/>
</dbReference>
<dbReference type="Gene3D" id="3.30.420.10">
    <property type="entry name" value="Ribonuclease H-like superfamily/Ribonuclease H"/>
    <property type="match status" value="2"/>
</dbReference>
<dbReference type="SUPFAM" id="SSF56672">
    <property type="entry name" value="DNA/RNA polymerases"/>
    <property type="match status" value="1"/>
</dbReference>
<feature type="region of interest" description="Disordered" evidence="2">
    <location>
        <begin position="623"/>
        <end position="642"/>
    </location>
</feature>
<feature type="domain" description="Integrase catalytic" evidence="5">
    <location>
        <begin position="1619"/>
        <end position="1778"/>
    </location>
</feature>
<reference evidence="7" key="1">
    <citation type="submission" date="2025-08" db="UniProtKB">
        <authorList>
            <consortium name="RefSeq"/>
        </authorList>
    </citation>
    <scope>IDENTIFICATION</scope>
    <source>
        <tissue evidence="7">Leaves</tissue>
    </source>
</reference>
<dbReference type="InterPro" id="IPR002156">
    <property type="entry name" value="RNaseH_domain"/>
</dbReference>
<dbReference type="Pfam" id="PF00078">
    <property type="entry name" value="RVT_1"/>
    <property type="match status" value="1"/>
</dbReference>
<dbReference type="PROSITE" id="PS50879">
    <property type="entry name" value="RNASE_H_1"/>
    <property type="match status" value="1"/>
</dbReference>